<dbReference type="PANTHER" id="PTHR45663">
    <property type="entry name" value="GEO12009P1"/>
    <property type="match status" value="1"/>
</dbReference>
<dbReference type="InterPro" id="IPR005746">
    <property type="entry name" value="Thioredoxin"/>
</dbReference>
<dbReference type="Proteomes" id="UP000288012">
    <property type="component" value="Unassembled WGS sequence"/>
</dbReference>
<dbReference type="InterPro" id="IPR017937">
    <property type="entry name" value="Thioredoxin_CS"/>
</dbReference>
<evidence type="ECO:0000256" key="4">
    <source>
        <dbReference type="ARBA" id="ARBA00023157"/>
    </source>
</evidence>
<reference evidence="10 11" key="1">
    <citation type="submission" date="2018-12" db="EMBL/GenBank/DDBJ databases">
        <title>Legionella sp,whole genome shotgun sequence.</title>
        <authorList>
            <person name="Wu H."/>
        </authorList>
    </citation>
    <scope>NUCLEOTIDE SEQUENCE [LARGE SCALE GENOMIC DNA]</scope>
    <source>
        <strain evidence="11">km714</strain>
    </source>
</reference>
<gene>
    <name evidence="10" type="ORF">EKM59_08165</name>
</gene>
<proteinExistence type="inferred from homology"/>
<protein>
    <recommendedName>
        <fullName evidence="6">Thioredoxin</fullName>
    </recommendedName>
</protein>
<evidence type="ECO:0000256" key="7">
    <source>
        <dbReference type="PIRSR" id="PIRSR000077-1"/>
    </source>
</evidence>
<keyword evidence="4 8" id="KW-1015">Disulfide bond</keyword>
<keyword evidence="3" id="KW-0249">Electron transport</keyword>
<accession>A0A3S0XSK2</accession>
<keyword evidence="2" id="KW-0813">Transport</keyword>
<feature type="site" description="Contributes to redox potential value" evidence="7">
    <location>
        <position position="36"/>
    </location>
</feature>
<dbReference type="PROSITE" id="PS51352">
    <property type="entry name" value="THIOREDOXIN_2"/>
    <property type="match status" value="1"/>
</dbReference>
<dbReference type="EMBL" id="RZGR01000024">
    <property type="protein sequence ID" value="RUQ84942.1"/>
    <property type="molecule type" value="Genomic_DNA"/>
</dbReference>
<feature type="active site" description="Nucleophile" evidence="7">
    <location>
        <position position="34"/>
    </location>
</feature>
<dbReference type="PANTHER" id="PTHR45663:SF40">
    <property type="entry name" value="THIOREDOXIN 2"/>
    <property type="match status" value="1"/>
</dbReference>
<dbReference type="RefSeq" id="WP_126954340.1">
    <property type="nucleotide sequence ID" value="NZ_RZGR01000024.1"/>
</dbReference>
<evidence type="ECO:0000313" key="11">
    <source>
        <dbReference type="Proteomes" id="UP000288012"/>
    </source>
</evidence>
<sequence>MAGSGSVQSVSSAQFEALISENEIVFLDFWAEWCGPCREFAKVYERVASQYENQVVFAKVNIEEEGELAEIFQIRSIPHLVVFKQGIVIYSEPGSMRDSILKELVEQAIQANMDEVRAELNKDTN</sequence>
<evidence type="ECO:0000256" key="8">
    <source>
        <dbReference type="PIRSR" id="PIRSR000077-4"/>
    </source>
</evidence>
<dbReference type="Pfam" id="PF00085">
    <property type="entry name" value="Thioredoxin"/>
    <property type="match status" value="1"/>
</dbReference>
<organism evidence="10 11">
    <name type="scientific">Legionella septentrionalis</name>
    <dbReference type="NCBI Taxonomy" id="2498109"/>
    <lineage>
        <taxon>Bacteria</taxon>
        <taxon>Pseudomonadati</taxon>
        <taxon>Pseudomonadota</taxon>
        <taxon>Gammaproteobacteria</taxon>
        <taxon>Legionellales</taxon>
        <taxon>Legionellaceae</taxon>
        <taxon>Legionella</taxon>
    </lineage>
</organism>
<dbReference type="Gene3D" id="3.40.30.10">
    <property type="entry name" value="Glutaredoxin"/>
    <property type="match status" value="1"/>
</dbReference>
<dbReference type="PROSITE" id="PS00194">
    <property type="entry name" value="THIOREDOXIN_1"/>
    <property type="match status" value="1"/>
</dbReference>
<keyword evidence="11" id="KW-1185">Reference proteome</keyword>
<feature type="active site" description="Nucleophile" evidence="7">
    <location>
        <position position="37"/>
    </location>
</feature>
<evidence type="ECO:0000256" key="3">
    <source>
        <dbReference type="ARBA" id="ARBA00022982"/>
    </source>
</evidence>
<dbReference type="OrthoDB" id="9790390at2"/>
<evidence type="ECO:0000259" key="9">
    <source>
        <dbReference type="PROSITE" id="PS51352"/>
    </source>
</evidence>
<feature type="site" description="Contributes to redox potential value" evidence="7">
    <location>
        <position position="35"/>
    </location>
</feature>
<evidence type="ECO:0000256" key="6">
    <source>
        <dbReference type="PIRNR" id="PIRNR000077"/>
    </source>
</evidence>
<dbReference type="SUPFAM" id="SSF52833">
    <property type="entry name" value="Thioredoxin-like"/>
    <property type="match status" value="1"/>
</dbReference>
<feature type="disulfide bond" description="Redox-active" evidence="8">
    <location>
        <begin position="34"/>
        <end position="37"/>
    </location>
</feature>
<dbReference type="GO" id="GO:0015035">
    <property type="term" value="F:protein-disulfide reductase activity"/>
    <property type="evidence" value="ECO:0007669"/>
    <property type="project" value="InterPro"/>
</dbReference>
<feature type="domain" description="Thioredoxin" evidence="9">
    <location>
        <begin position="1"/>
        <end position="110"/>
    </location>
</feature>
<dbReference type="PRINTS" id="PR00421">
    <property type="entry name" value="THIOREDOXIN"/>
</dbReference>
<name>A0A3S0XSK2_9GAMM</name>
<comment type="similarity">
    <text evidence="1 6">Belongs to the thioredoxin family.</text>
</comment>
<evidence type="ECO:0000256" key="2">
    <source>
        <dbReference type="ARBA" id="ARBA00022448"/>
    </source>
</evidence>
<feature type="site" description="Deprotonates C-terminal active site Cys" evidence="7">
    <location>
        <position position="28"/>
    </location>
</feature>
<evidence type="ECO:0000256" key="5">
    <source>
        <dbReference type="ARBA" id="ARBA00023284"/>
    </source>
</evidence>
<dbReference type="GO" id="GO:0005829">
    <property type="term" value="C:cytosol"/>
    <property type="evidence" value="ECO:0007669"/>
    <property type="project" value="TreeGrafter"/>
</dbReference>
<dbReference type="PIRSF" id="PIRSF000077">
    <property type="entry name" value="Thioredoxin"/>
    <property type="match status" value="1"/>
</dbReference>
<evidence type="ECO:0000313" key="10">
    <source>
        <dbReference type="EMBL" id="RUQ84942.1"/>
    </source>
</evidence>
<dbReference type="InterPro" id="IPR036249">
    <property type="entry name" value="Thioredoxin-like_sf"/>
</dbReference>
<evidence type="ECO:0000256" key="1">
    <source>
        <dbReference type="ARBA" id="ARBA00008987"/>
    </source>
</evidence>
<dbReference type="AlphaFoldDB" id="A0A3S0XSK2"/>
<keyword evidence="5 8" id="KW-0676">Redox-active center</keyword>
<dbReference type="CDD" id="cd02947">
    <property type="entry name" value="TRX_family"/>
    <property type="match status" value="1"/>
</dbReference>
<dbReference type="InterPro" id="IPR013766">
    <property type="entry name" value="Thioredoxin_domain"/>
</dbReference>
<comment type="caution">
    <text evidence="10">The sequence shown here is derived from an EMBL/GenBank/DDBJ whole genome shotgun (WGS) entry which is preliminary data.</text>
</comment>